<organism evidence="2 3">
    <name type="scientific">Bacillus subtilis</name>
    <dbReference type="NCBI Taxonomy" id="1423"/>
    <lineage>
        <taxon>Bacteria</taxon>
        <taxon>Bacillati</taxon>
        <taxon>Bacillota</taxon>
        <taxon>Bacilli</taxon>
        <taxon>Bacillales</taxon>
        <taxon>Bacillaceae</taxon>
        <taxon>Bacillus</taxon>
    </lineage>
</organism>
<dbReference type="AlphaFoldDB" id="A0A8I2B8L0"/>
<accession>A0A8I2B8L0</accession>
<reference evidence="2" key="1">
    <citation type="submission" date="2021-03" db="EMBL/GenBank/DDBJ databases">
        <title>Isolation of Bacillus subtilis from fermented food sample.</title>
        <authorList>
            <person name="Lakshmanan V."/>
            <person name="Athira K."/>
            <person name="Rajagopal K."/>
        </authorList>
    </citation>
    <scope>NUCLEOTIDE SEQUENCE</scope>
    <source>
        <strain evidence="2">S1</strain>
    </source>
</reference>
<dbReference type="EMBL" id="JAGFPW010000005">
    <property type="protein sequence ID" value="MBO3794371.1"/>
    <property type="molecule type" value="Genomic_DNA"/>
</dbReference>
<evidence type="ECO:0000313" key="2">
    <source>
        <dbReference type="EMBL" id="MBO3794371.1"/>
    </source>
</evidence>
<comment type="caution">
    <text evidence="2">The sequence shown here is derived from an EMBL/GenBank/DDBJ whole genome shotgun (WGS) entry which is preliminary data.</text>
</comment>
<feature type="coiled-coil region" evidence="1">
    <location>
        <begin position="49"/>
        <end position="90"/>
    </location>
</feature>
<evidence type="ECO:0000256" key="1">
    <source>
        <dbReference type="SAM" id="Coils"/>
    </source>
</evidence>
<dbReference type="RefSeq" id="WP_163190069.1">
    <property type="nucleotide sequence ID" value="NZ_JAGFPW010000005.1"/>
</dbReference>
<name>A0A8I2B8L0_BACIU</name>
<gene>
    <name evidence="2" type="ORF">J5227_08610</name>
</gene>
<proteinExistence type="predicted"/>
<keyword evidence="1" id="KW-0175">Coiled coil</keyword>
<protein>
    <submittedName>
        <fullName evidence="2">Uncharacterized protein</fullName>
    </submittedName>
</protein>
<dbReference type="Proteomes" id="UP000665181">
    <property type="component" value="Unassembled WGS sequence"/>
</dbReference>
<sequence>MNQKGFFKMKKEIEELEGDLAEIRGLMPDKYDRSNGVTEYAIANPRGVKDLVQETIQQMVAENENLRNKINVLENNEKHLKEELSRIKRESKGHQTAFSFAIDEIESLQQPDKSEF</sequence>
<evidence type="ECO:0000313" key="3">
    <source>
        <dbReference type="Proteomes" id="UP000665181"/>
    </source>
</evidence>